<comment type="caution">
    <text evidence="2">The sequence shown here is derived from an EMBL/GenBank/DDBJ whole genome shotgun (WGS) entry which is preliminary data.</text>
</comment>
<organism evidence="2 3">
    <name type="scientific">Alternaria panax</name>
    <dbReference type="NCBI Taxonomy" id="48097"/>
    <lineage>
        <taxon>Eukaryota</taxon>
        <taxon>Fungi</taxon>
        <taxon>Dikarya</taxon>
        <taxon>Ascomycota</taxon>
        <taxon>Pezizomycotina</taxon>
        <taxon>Dothideomycetes</taxon>
        <taxon>Pleosporomycetidae</taxon>
        <taxon>Pleosporales</taxon>
        <taxon>Pleosporineae</taxon>
        <taxon>Pleosporaceae</taxon>
        <taxon>Alternaria</taxon>
        <taxon>Alternaria sect. Panax</taxon>
    </lineage>
</organism>
<keyword evidence="3" id="KW-1185">Reference proteome</keyword>
<feature type="region of interest" description="Disordered" evidence="1">
    <location>
        <begin position="1"/>
        <end position="27"/>
    </location>
</feature>
<name>A0AAD4FJJ9_9PLEO</name>
<reference evidence="2" key="1">
    <citation type="submission" date="2021-07" db="EMBL/GenBank/DDBJ databases">
        <title>Genome Resource of American Ginseng Black Spot Pathogen Alternaria panax.</title>
        <authorList>
            <person name="Qiu C."/>
            <person name="Wang W."/>
            <person name="Liu Z."/>
        </authorList>
    </citation>
    <scope>NUCLEOTIDE SEQUENCE</scope>
    <source>
        <strain evidence="2">BNCC115425</strain>
    </source>
</reference>
<evidence type="ECO:0000256" key="1">
    <source>
        <dbReference type="SAM" id="MobiDB-lite"/>
    </source>
</evidence>
<sequence length="146" mass="15588">MDDFRQGGKTRGGTPKGNARPQRSGSIGLVRDLDWEANAFCGSRWATREACAEMDATDVKAQCGTIQTVELVLGTAASACDRADFSGAPAAPAAPPTSFGMAHRALDRSAMTASQKLKEEQVLARNLDVSETRGSGTEKRCLWARR</sequence>
<protein>
    <submittedName>
        <fullName evidence="2">Uncharacterized protein</fullName>
    </submittedName>
</protein>
<evidence type="ECO:0000313" key="3">
    <source>
        <dbReference type="Proteomes" id="UP001199106"/>
    </source>
</evidence>
<dbReference type="Proteomes" id="UP001199106">
    <property type="component" value="Unassembled WGS sequence"/>
</dbReference>
<evidence type="ECO:0000313" key="2">
    <source>
        <dbReference type="EMBL" id="KAG9190731.1"/>
    </source>
</evidence>
<dbReference type="EMBL" id="JAANER010000004">
    <property type="protein sequence ID" value="KAG9190731.1"/>
    <property type="molecule type" value="Genomic_DNA"/>
</dbReference>
<gene>
    <name evidence="2" type="ORF">G6011_08819</name>
</gene>
<accession>A0AAD4FJJ9</accession>
<dbReference type="AlphaFoldDB" id="A0AAD4FJJ9"/>
<proteinExistence type="predicted"/>